<dbReference type="InterPro" id="IPR010730">
    <property type="entry name" value="HET"/>
</dbReference>
<dbReference type="GeneID" id="64631030"/>
<evidence type="ECO:0000313" key="3">
    <source>
        <dbReference type="EMBL" id="KAG1805703.1"/>
    </source>
</evidence>
<evidence type="ECO:0000256" key="1">
    <source>
        <dbReference type="SAM" id="MobiDB-lite"/>
    </source>
</evidence>
<organism evidence="3 4">
    <name type="scientific">Suillus subaureus</name>
    <dbReference type="NCBI Taxonomy" id="48587"/>
    <lineage>
        <taxon>Eukaryota</taxon>
        <taxon>Fungi</taxon>
        <taxon>Dikarya</taxon>
        <taxon>Basidiomycota</taxon>
        <taxon>Agaricomycotina</taxon>
        <taxon>Agaricomycetes</taxon>
        <taxon>Agaricomycetidae</taxon>
        <taxon>Boletales</taxon>
        <taxon>Suillineae</taxon>
        <taxon>Suillaceae</taxon>
        <taxon>Suillus</taxon>
    </lineage>
</organism>
<proteinExistence type="predicted"/>
<sequence>MSPFSISSPNVLSDAFRTTLHLGSNRNTVTTSSDGSVDHSGLQVDSSSGVTEPPAPDSNGTRVQSPAAVTLPPYTGSYQQPLSDEARIKKQQELFDSVIDGQLGTIPVRLIDTLSGKLCSTGELYARFKESRNYKEVQTKIIRANEKEMKVAVDAFFEYAMLSHRWSTTVEDEPTYDHIKGEESIYDLKTPPGIEKLQQFCKVARENHFRWAWSDTCCIDKTNNVELQESIISMFSWYRLSSVTITYLSDVTDEESFRNSVWFTRGWTLQELIAPGLVWFYKKDWTPYIDSKQNHKNDPHVVKIISEVTSIDATDLNKFVPGLHVGSDEVKKRMSWLASRKTAKIEDMAYCMMGRLPPFG</sequence>
<accession>A0A9P7DXT0</accession>
<dbReference type="OrthoDB" id="674604at2759"/>
<dbReference type="EMBL" id="JABBWG010000051">
    <property type="protein sequence ID" value="KAG1805703.1"/>
    <property type="molecule type" value="Genomic_DNA"/>
</dbReference>
<name>A0A9P7DXT0_9AGAM</name>
<feature type="region of interest" description="Disordered" evidence="1">
    <location>
        <begin position="25"/>
        <end position="67"/>
    </location>
</feature>
<feature type="compositionally biased region" description="Polar residues" evidence="1">
    <location>
        <begin position="25"/>
        <end position="35"/>
    </location>
</feature>
<feature type="domain" description="Heterokaryon incompatibility" evidence="2">
    <location>
        <begin position="159"/>
        <end position="255"/>
    </location>
</feature>
<evidence type="ECO:0000259" key="2">
    <source>
        <dbReference type="Pfam" id="PF06985"/>
    </source>
</evidence>
<dbReference type="Pfam" id="PF06985">
    <property type="entry name" value="HET"/>
    <property type="match status" value="1"/>
</dbReference>
<dbReference type="RefSeq" id="XP_041187401.1">
    <property type="nucleotide sequence ID" value="XM_041337014.1"/>
</dbReference>
<comment type="caution">
    <text evidence="3">The sequence shown here is derived from an EMBL/GenBank/DDBJ whole genome shotgun (WGS) entry which is preliminary data.</text>
</comment>
<protein>
    <submittedName>
        <fullName evidence="3">Heterokaryon incompatibility protein-domain-containing protein</fullName>
    </submittedName>
</protein>
<dbReference type="PANTHER" id="PTHR10622">
    <property type="entry name" value="HET DOMAIN-CONTAINING PROTEIN"/>
    <property type="match status" value="1"/>
</dbReference>
<reference evidence="3" key="1">
    <citation type="journal article" date="2020" name="New Phytol.">
        <title>Comparative genomics reveals dynamic genome evolution in host specialist ectomycorrhizal fungi.</title>
        <authorList>
            <person name="Lofgren L.A."/>
            <person name="Nguyen N.H."/>
            <person name="Vilgalys R."/>
            <person name="Ruytinx J."/>
            <person name="Liao H.L."/>
            <person name="Branco S."/>
            <person name="Kuo A."/>
            <person name="LaButti K."/>
            <person name="Lipzen A."/>
            <person name="Andreopoulos W."/>
            <person name="Pangilinan J."/>
            <person name="Riley R."/>
            <person name="Hundley H."/>
            <person name="Na H."/>
            <person name="Barry K."/>
            <person name="Grigoriev I.V."/>
            <person name="Stajich J.E."/>
            <person name="Kennedy P.G."/>
        </authorList>
    </citation>
    <scope>NUCLEOTIDE SEQUENCE</scope>
    <source>
        <strain evidence="3">MN1</strain>
    </source>
</reference>
<dbReference type="PANTHER" id="PTHR10622:SF10">
    <property type="entry name" value="HET DOMAIN-CONTAINING PROTEIN"/>
    <property type="match status" value="1"/>
</dbReference>
<keyword evidence="4" id="KW-1185">Reference proteome</keyword>
<dbReference type="AlphaFoldDB" id="A0A9P7DXT0"/>
<dbReference type="Proteomes" id="UP000807769">
    <property type="component" value="Unassembled WGS sequence"/>
</dbReference>
<evidence type="ECO:0000313" key="4">
    <source>
        <dbReference type="Proteomes" id="UP000807769"/>
    </source>
</evidence>
<gene>
    <name evidence="3" type="ORF">BJ212DRAFT_1391080</name>
</gene>